<evidence type="ECO:0000256" key="1">
    <source>
        <dbReference type="ARBA" id="ARBA00022723"/>
    </source>
</evidence>
<keyword evidence="1" id="KW-0479">Metal-binding</keyword>
<dbReference type="Proteomes" id="UP000285655">
    <property type="component" value="Unassembled WGS sequence"/>
</dbReference>
<comment type="caution">
    <text evidence="3">The sequence shown here is derived from an EMBL/GenBank/DDBJ whole genome shotgun (WGS) entry which is preliminary data.</text>
</comment>
<dbReference type="InterPro" id="IPR029068">
    <property type="entry name" value="Glyas_Bleomycin-R_OHBP_Dase"/>
</dbReference>
<dbReference type="Gene3D" id="3.10.180.10">
    <property type="entry name" value="2,3-Dihydroxybiphenyl 1,2-Dioxygenase, domain 1"/>
    <property type="match status" value="1"/>
</dbReference>
<dbReference type="PANTHER" id="PTHR43048">
    <property type="entry name" value="METHYLMALONYL-COA EPIMERASE"/>
    <property type="match status" value="1"/>
</dbReference>
<dbReference type="InterPro" id="IPR004360">
    <property type="entry name" value="Glyas_Fos-R_dOase_dom"/>
</dbReference>
<feature type="domain" description="VOC" evidence="2">
    <location>
        <begin position="4"/>
        <end position="121"/>
    </location>
</feature>
<dbReference type="CDD" id="cd06587">
    <property type="entry name" value="VOC"/>
    <property type="match status" value="1"/>
</dbReference>
<dbReference type="AlphaFoldDB" id="A0A419DE92"/>
<gene>
    <name evidence="3" type="ORF">C4544_02850</name>
</gene>
<proteinExistence type="predicted"/>
<dbReference type="Pfam" id="PF00903">
    <property type="entry name" value="Glyoxalase"/>
    <property type="match status" value="1"/>
</dbReference>
<dbReference type="InterPro" id="IPR051785">
    <property type="entry name" value="MMCE/EMCE_epimerase"/>
</dbReference>
<dbReference type="GO" id="GO:0004493">
    <property type="term" value="F:methylmalonyl-CoA epimerase activity"/>
    <property type="evidence" value="ECO:0007669"/>
    <property type="project" value="TreeGrafter"/>
</dbReference>
<dbReference type="EMBL" id="QZJW01000019">
    <property type="protein sequence ID" value="RJO61429.1"/>
    <property type="molecule type" value="Genomic_DNA"/>
</dbReference>
<name>A0A419DE92_9BACT</name>
<dbReference type="PANTHER" id="PTHR43048:SF3">
    <property type="entry name" value="METHYLMALONYL-COA EPIMERASE, MITOCHONDRIAL"/>
    <property type="match status" value="1"/>
</dbReference>
<evidence type="ECO:0000313" key="3">
    <source>
        <dbReference type="EMBL" id="RJO61429.1"/>
    </source>
</evidence>
<reference evidence="3 4" key="1">
    <citation type="journal article" date="2017" name="ISME J.">
        <title>Energy and carbon metabolisms in a deep terrestrial subsurface fluid microbial community.</title>
        <authorList>
            <person name="Momper L."/>
            <person name="Jungbluth S.P."/>
            <person name="Lee M.D."/>
            <person name="Amend J.P."/>
        </authorList>
    </citation>
    <scope>NUCLEOTIDE SEQUENCE [LARGE SCALE GENOMIC DNA]</scope>
    <source>
        <strain evidence="3">SURF_29</strain>
    </source>
</reference>
<dbReference type="InterPro" id="IPR037523">
    <property type="entry name" value="VOC_core"/>
</dbReference>
<sequence length="125" mass="14585">MIKRLHHTAIQVENLEESIKFYESIDFKVIKKFTKEEPKAKAAFMENGAMLELWQFEDENEPQSQIIKKHIAFETDDLEGDLIDFQKNGHDIVIPVTKGVTVEQFAFVRDSKGNCFELVQLRIQK</sequence>
<evidence type="ECO:0000259" key="2">
    <source>
        <dbReference type="PROSITE" id="PS51819"/>
    </source>
</evidence>
<evidence type="ECO:0000313" key="4">
    <source>
        <dbReference type="Proteomes" id="UP000285655"/>
    </source>
</evidence>
<protein>
    <submittedName>
        <fullName evidence="3">VOC family protein</fullName>
    </submittedName>
</protein>
<dbReference type="GO" id="GO:0046872">
    <property type="term" value="F:metal ion binding"/>
    <property type="evidence" value="ECO:0007669"/>
    <property type="project" value="UniProtKB-KW"/>
</dbReference>
<dbReference type="SUPFAM" id="SSF54593">
    <property type="entry name" value="Glyoxalase/Bleomycin resistance protein/Dihydroxybiphenyl dioxygenase"/>
    <property type="match status" value="1"/>
</dbReference>
<organism evidence="3 4">
    <name type="scientific">candidate division WS5 bacterium</name>
    <dbReference type="NCBI Taxonomy" id="2093353"/>
    <lineage>
        <taxon>Bacteria</taxon>
        <taxon>candidate division WS5</taxon>
    </lineage>
</organism>
<accession>A0A419DE92</accession>
<dbReference type="PROSITE" id="PS51819">
    <property type="entry name" value="VOC"/>
    <property type="match status" value="1"/>
</dbReference>
<dbReference type="GO" id="GO:0046491">
    <property type="term" value="P:L-methylmalonyl-CoA metabolic process"/>
    <property type="evidence" value="ECO:0007669"/>
    <property type="project" value="TreeGrafter"/>
</dbReference>